<dbReference type="EMBL" id="MZ089756">
    <property type="protein sequence ID" value="QXN75033.1"/>
    <property type="molecule type" value="Genomic_DNA"/>
</dbReference>
<organism evidence="1">
    <name type="scientific">Microvirus mar10</name>
    <dbReference type="NCBI Taxonomy" id="2851142"/>
    <lineage>
        <taxon>Viruses</taxon>
        <taxon>Monodnaviria</taxon>
        <taxon>Sangervirae</taxon>
        <taxon>Phixviricota</taxon>
        <taxon>Malgrandaviricetes</taxon>
        <taxon>Petitvirales</taxon>
        <taxon>Microviridae</taxon>
    </lineage>
</organism>
<accession>A0A8F5MIY6</accession>
<name>A0A8F5MIY6_9VIRU</name>
<protein>
    <submittedName>
        <fullName evidence="1">Uncharacterized protein</fullName>
    </submittedName>
</protein>
<reference evidence="1" key="1">
    <citation type="submission" date="2021-04" db="EMBL/GenBank/DDBJ databases">
        <title>Genomes of microviruses identified in yellow-bellied marmot fecal samples.</title>
        <authorList>
            <person name="Varsani A."/>
            <person name="Kraberger S."/>
            <person name="Chatterjee A."/>
            <person name="Richet C."/>
            <person name="Fontenele R.S."/>
            <person name="Schmidlin K."/>
            <person name="Blumstein D.T."/>
        </authorList>
    </citation>
    <scope>NUCLEOTIDE SEQUENCE</scope>
    <source>
        <strain evidence="1">Mar10</strain>
    </source>
</reference>
<sequence>MKNVVILTKCYNDGTSRIEGVYSDFDTAREIIENVLLDGVEYYKYCNSTLYVLKVGSYLKPYYELQSFPVLEILEN</sequence>
<proteinExistence type="predicted"/>
<evidence type="ECO:0000313" key="1">
    <source>
        <dbReference type="EMBL" id="QXN75033.1"/>
    </source>
</evidence>